<evidence type="ECO:0000313" key="3">
    <source>
        <dbReference type="Proteomes" id="UP001596989"/>
    </source>
</evidence>
<dbReference type="Pfam" id="PF00395">
    <property type="entry name" value="SLH"/>
    <property type="match status" value="1"/>
</dbReference>
<sequence>MIARAYGAGMATVDFTGFADDSDIPAWAKPEVLAVREAGIIEGIGNNVFAPDATATRAEAITMIMNLLKAK</sequence>
<accession>A0ABW3HUL7</accession>
<dbReference type="EMBL" id="JBHTJZ010000027">
    <property type="protein sequence ID" value="MFD0960980.1"/>
    <property type="molecule type" value="Genomic_DNA"/>
</dbReference>
<dbReference type="RefSeq" id="WP_377566086.1">
    <property type="nucleotide sequence ID" value="NZ_JBHTJZ010000027.1"/>
</dbReference>
<protein>
    <submittedName>
        <fullName evidence="2">S-layer homology domain-containing protein</fullName>
    </submittedName>
</protein>
<evidence type="ECO:0000313" key="2">
    <source>
        <dbReference type="EMBL" id="MFD0960980.1"/>
    </source>
</evidence>
<feature type="domain" description="SLH" evidence="1">
    <location>
        <begin position="15"/>
        <end position="71"/>
    </location>
</feature>
<dbReference type="Proteomes" id="UP001596989">
    <property type="component" value="Unassembled WGS sequence"/>
</dbReference>
<dbReference type="InterPro" id="IPR001119">
    <property type="entry name" value="SLH_dom"/>
</dbReference>
<dbReference type="PROSITE" id="PS51272">
    <property type="entry name" value="SLH"/>
    <property type="match status" value="1"/>
</dbReference>
<reference evidence="3" key="1">
    <citation type="journal article" date="2019" name="Int. J. Syst. Evol. Microbiol.">
        <title>The Global Catalogue of Microorganisms (GCM) 10K type strain sequencing project: providing services to taxonomists for standard genome sequencing and annotation.</title>
        <authorList>
            <consortium name="The Broad Institute Genomics Platform"/>
            <consortium name="The Broad Institute Genome Sequencing Center for Infectious Disease"/>
            <person name="Wu L."/>
            <person name="Ma J."/>
        </authorList>
    </citation>
    <scope>NUCLEOTIDE SEQUENCE [LARGE SCALE GENOMIC DNA]</scope>
    <source>
        <strain evidence="3">CCUG 59129</strain>
    </source>
</reference>
<name>A0ABW3HUL7_9BACL</name>
<evidence type="ECO:0000259" key="1">
    <source>
        <dbReference type="PROSITE" id="PS51272"/>
    </source>
</evidence>
<comment type="caution">
    <text evidence="2">The sequence shown here is derived from an EMBL/GenBank/DDBJ whole genome shotgun (WGS) entry which is preliminary data.</text>
</comment>
<gene>
    <name evidence="2" type="ORF">ACFQ2I_16440</name>
</gene>
<proteinExistence type="predicted"/>
<keyword evidence="3" id="KW-1185">Reference proteome</keyword>
<organism evidence="2 3">
    <name type="scientific">Paenibacillus chungangensis</name>
    <dbReference type="NCBI Taxonomy" id="696535"/>
    <lineage>
        <taxon>Bacteria</taxon>
        <taxon>Bacillati</taxon>
        <taxon>Bacillota</taxon>
        <taxon>Bacilli</taxon>
        <taxon>Bacillales</taxon>
        <taxon>Paenibacillaceae</taxon>
        <taxon>Paenibacillus</taxon>
    </lineage>
</organism>